<proteinExistence type="predicted"/>
<reference evidence="3" key="1">
    <citation type="journal article" date="2019" name="Int. J. Syst. Evol. Microbiol.">
        <title>The Global Catalogue of Microorganisms (GCM) 10K type strain sequencing project: providing services to taxonomists for standard genome sequencing and annotation.</title>
        <authorList>
            <consortium name="The Broad Institute Genomics Platform"/>
            <consortium name="The Broad Institute Genome Sequencing Center for Infectious Disease"/>
            <person name="Wu L."/>
            <person name="Ma J."/>
        </authorList>
    </citation>
    <scope>NUCLEOTIDE SEQUENCE [LARGE SCALE GENOMIC DNA]</scope>
    <source>
        <strain evidence="3">CGMCC 4.7329</strain>
    </source>
</reference>
<dbReference type="RefSeq" id="WP_189033498.1">
    <property type="nucleotide sequence ID" value="NZ_BMNE01000007.1"/>
</dbReference>
<accession>A0ABQ2KXW6</accession>
<comment type="caution">
    <text evidence="2">The sequence shown here is derived from an EMBL/GenBank/DDBJ whole genome shotgun (WGS) entry which is preliminary data.</text>
</comment>
<sequence>MLSDTGSLDDAIDKNRQRMTRQDQAENAAAAERAAGARQAEDLIREAAEKFAPLAALQLILGRPRKLFDRGKAIVSSIGEKPGTYTAVVAMRCWAVSSKLRYSHAVLTERGQLAQVDHVDRITINTESARQLCRSMSRRGSWKLHWCAIPKHSHARIRWVLAQRLGLRLRAMDVLSPRSIRQTSET</sequence>
<dbReference type="Proteomes" id="UP000658127">
    <property type="component" value="Unassembled WGS sequence"/>
</dbReference>
<evidence type="ECO:0000256" key="1">
    <source>
        <dbReference type="SAM" id="MobiDB-lite"/>
    </source>
</evidence>
<name>A0ABQ2KXW6_9NOCA</name>
<evidence type="ECO:0000313" key="3">
    <source>
        <dbReference type="Proteomes" id="UP000658127"/>
    </source>
</evidence>
<dbReference type="EMBL" id="BMNE01000007">
    <property type="protein sequence ID" value="GGN93953.1"/>
    <property type="molecule type" value="Genomic_DNA"/>
</dbReference>
<gene>
    <name evidence="2" type="ORF">GCM10011610_56410</name>
</gene>
<keyword evidence="3" id="KW-1185">Reference proteome</keyword>
<feature type="compositionally biased region" description="Basic and acidic residues" evidence="1">
    <location>
        <begin position="11"/>
        <end position="24"/>
    </location>
</feature>
<organism evidence="2 3">
    <name type="scientific">Nocardia rhizosphaerihabitans</name>
    <dbReference type="NCBI Taxonomy" id="1691570"/>
    <lineage>
        <taxon>Bacteria</taxon>
        <taxon>Bacillati</taxon>
        <taxon>Actinomycetota</taxon>
        <taxon>Actinomycetes</taxon>
        <taxon>Mycobacteriales</taxon>
        <taxon>Nocardiaceae</taxon>
        <taxon>Nocardia</taxon>
    </lineage>
</organism>
<protein>
    <submittedName>
        <fullName evidence="2">Uncharacterized protein</fullName>
    </submittedName>
</protein>
<evidence type="ECO:0000313" key="2">
    <source>
        <dbReference type="EMBL" id="GGN93953.1"/>
    </source>
</evidence>
<feature type="region of interest" description="Disordered" evidence="1">
    <location>
        <begin position="1"/>
        <end position="25"/>
    </location>
</feature>